<keyword evidence="4 6" id="KW-0472">Membrane</keyword>
<dbReference type="GO" id="GO:0015086">
    <property type="term" value="F:cadmium ion transmembrane transporter activity"/>
    <property type="evidence" value="ECO:0007669"/>
    <property type="project" value="TreeGrafter"/>
</dbReference>
<dbReference type="OrthoDB" id="409173at2759"/>
<feature type="transmembrane region" description="Helical" evidence="6">
    <location>
        <begin position="62"/>
        <end position="79"/>
    </location>
</feature>
<dbReference type="GO" id="GO:0005886">
    <property type="term" value="C:plasma membrane"/>
    <property type="evidence" value="ECO:0007669"/>
    <property type="project" value="TreeGrafter"/>
</dbReference>
<feature type="transmembrane region" description="Helical" evidence="6">
    <location>
        <begin position="171"/>
        <end position="193"/>
    </location>
</feature>
<protein>
    <submittedName>
        <fullName evidence="7">BA75_00819T0</fullName>
    </submittedName>
</protein>
<evidence type="ECO:0000256" key="6">
    <source>
        <dbReference type="SAM" id="Phobius"/>
    </source>
</evidence>
<keyword evidence="2 6" id="KW-0812">Transmembrane</keyword>
<feature type="transmembrane region" description="Helical" evidence="6">
    <location>
        <begin position="460"/>
        <end position="479"/>
    </location>
</feature>
<evidence type="ECO:0000256" key="1">
    <source>
        <dbReference type="ARBA" id="ARBA00004141"/>
    </source>
</evidence>
<dbReference type="PANTHER" id="PTHR11706">
    <property type="entry name" value="SOLUTE CARRIER PROTEIN FAMILY 11 MEMBER"/>
    <property type="match status" value="1"/>
</dbReference>
<dbReference type="GO" id="GO:0005384">
    <property type="term" value="F:manganese ion transmembrane transporter activity"/>
    <property type="evidence" value="ECO:0007669"/>
    <property type="project" value="TreeGrafter"/>
</dbReference>
<evidence type="ECO:0000313" key="8">
    <source>
        <dbReference type="Proteomes" id="UP000094565"/>
    </source>
</evidence>
<feature type="transmembrane region" description="Helical" evidence="6">
    <location>
        <begin position="388"/>
        <end position="410"/>
    </location>
</feature>
<dbReference type="Pfam" id="PF01566">
    <property type="entry name" value="Nramp"/>
    <property type="match status" value="1"/>
</dbReference>
<evidence type="ECO:0000256" key="3">
    <source>
        <dbReference type="ARBA" id="ARBA00022989"/>
    </source>
</evidence>
<name>A0A1B2J5J3_PICPA</name>
<dbReference type="GO" id="GO:0030026">
    <property type="term" value="P:intracellular manganese ion homeostasis"/>
    <property type="evidence" value="ECO:0007669"/>
    <property type="project" value="TreeGrafter"/>
</dbReference>
<organism evidence="7 8">
    <name type="scientific">Komagataella pastoris</name>
    <name type="common">Yeast</name>
    <name type="synonym">Pichia pastoris</name>
    <dbReference type="NCBI Taxonomy" id="4922"/>
    <lineage>
        <taxon>Eukaryota</taxon>
        <taxon>Fungi</taxon>
        <taxon>Dikarya</taxon>
        <taxon>Ascomycota</taxon>
        <taxon>Saccharomycotina</taxon>
        <taxon>Pichiomycetes</taxon>
        <taxon>Pichiales</taxon>
        <taxon>Pichiaceae</taxon>
        <taxon>Komagataella</taxon>
    </lineage>
</organism>
<dbReference type="HAMAP" id="MF_00221">
    <property type="entry name" value="NRAMP"/>
    <property type="match status" value="1"/>
</dbReference>
<feature type="transmembrane region" description="Helical" evidence="6">
    <location>
        <begin position="531"/>
        <end position="557"/>
    </location>
</feature>
<feature type="region of interest" description="Disordered" evidence="5">
    <location>
        <begin position="20"/>
        <end position="53"/>
    </location>
</feature>
<evidence type="ECO:0000313" key="7">
    <source>
        <dbReference type="EMBL" id="ANZ73242.1"/>
    </source>
</evidence>
<dbReference type="NCBIfam" id="NF037982">
    <property type="entry name" value="Nramp_1"/>
    <property type="match status" value="1"/>
</dbReference>
<keyword evidence="8" id="KW-1185">Reference proteome</keyword>
<dbReference type="PRINTS" id="PR00447">
    <property type="entry name" value="NATRESASSCMP"/>
</dbReference>
<evidence type="ECO:0000256" key="5">
    <source>
        <dbReference type="SAM" id="MobiDB-lite"/>
    </source>
</evidence>
<dbReference type="GO" id="GO:0034755">
    <property type="term" value="P:iron ion transmembrane transport"/>
    <property type="evidence" value="ECO:0007669"/>
    <property type="project" value="TreeGrafter"/>
</dbReference>
<evidence type="ECO:0000256" key="4">
    <source>
        <dbReference type="ARBA" id="ARBA00023136"/>
    </source>
</evidence>
<accession>A0A1B2J5J3</accession>
<dbReference type="Proteomes" id="UP000094565">
    <property type="component" value="Chromosome 1"/>
</dbReference>
<dbReference type="EMBL" id="CP014584">
    <property type="protein sequence ID" value="ANZ73242.1"/>
    <property type="molecule type" value="Genomic_DNA"/>
</dbReference>
<sequence length="562" mass="61385">MNFAKYDRNEDLSVRLLEQQVEPEVEAKSLPEGTTQRVPSSPPQPFDSPPTAKMKPKIIRMFFKYLKFLGPGIMVSVANMDPGNYSTAVSAGAKFEYKLLVTVFVSNIMAIFLQSLCTKLGCVTGLDLAQNCRAHLPEKLNLLMYIMAELAIIATDLAEVVGTAVSLNILFGIPLFWGVVLTVIDVLVVLMAYRPNGPLLIIRVFEGFVGLLVLATVICFTVELVGISDTTDWREVFAGYLPSKTVFKGEGLYLSLAILGATCMPHSLFLGSGLVQPRLRDFDEKHGYLPKKSAEEIGSSRNVVERFFASEEEEENTPYKPSLEAINDSMTYAVTELVVSLLTVALFVNSAILIVAGSTLTDKQITSDDAADLFTIYELLSQHLTKTAGLVFALALLFSGQSAGITCTLAGQMVCEGFLRWNMHPAARRLIVRGIAIAPCLLLVLVSGREGLSSALNMSQVVLSFLLPPLAAPLIWFTCNKNIMKVPIFDRNAPEESIELQNLSSTDERNQNPELSGSTDHIAYKDMSNGVLTSATAVSIWVVISFLNMFLLANLLWGSGTI</sequence>
<dbReference type="NCBIfam" id="TIGR01197">
    <property type="entry name" value="nramp"/>
    <property type="match status" value="1"/>
</dbReference>
<feature type="transmembrane region" description="Helical" evidence="6">
    <location>
        <begin position="205"/>
        <end position="227"/>
    </location>
</feature>
<feature type="transmembrane region" description="Helical" evidence="6">
    <location>
        <begin position="99"/>
        <end position="121"/>
    </location>
</feature>
<reference evidence="7 8" key="1">
    <citation type="submission" date="2016-02" db="EMBL/GenBank/DDBJ databases">
        <title>Comparative genomic and transcriptomic foundation for Pichia pastoris.</title>
        <authorList>
            <person name="Love K.R."/>
            <person name="Shah K.A."/>
            <person name="Whittaker C.A."/>
            <person name="Wu J."/>
            <person name="Bartlett M.C."/>
            <person name="Ma D."/>
            <person name="Leeson R.L."/>
            <person name="Priest M."/>
            <person name="Young S.K."/>
            <person name="Love J.C."/>
        </authorList>
    </citation>
    <scope>NUCLEOTIDE SEQUENCE [LARGE SCALE GENOMIC DNA]</scope>
    <source>
        <strain evidence="7 8">ATCC 28485</strain>
    </source>
</reference>
<dbReference type="AlphaFoldDB" id="A0A1B2J5J3"/>
<feature type="transmembrane region" description="Helical" evidence="6">
    <location>
        <begin position="252"/>
        <end position="275"/>
    </location>
</feature>
<keyword evidence="3 6" id="KW-1133">Transmembrane helix</keyword>
<comment type="subcellular location">
    <subcellularLocation>
        <location evidence="1">Membrane</location>
        <topology evidence="1">Multi-pass membrane protein</topology>
    </subcellularLocation>
</comment>
<dbReference type="InterPro" id="IPR001046">
    <property type="entry name" value="NRAMP_fam"/>
</dbReference>
<proteinExistence type="inferred from homology"/>
<feature type="transmembrane region" description="Helical" evidence="6">
    <location>
        <begin position="142"/>
        <end position="165"/>
    </location>
</feature>
<evidence type="ECO:0000256" key="2">
    <source>
        <dbReference type="ARBA" id="ARBA00022692"/>
    </source>
</evidence>
<gene>
    <name evidence="7" type="primary">SMF2</name>
    <name evidence="7" type="ORF">ATY40_BA7500819</name>
</gene>
<feature type="transmembrane region" description="Helical" evidence="6">
    <location>
        <begin position="430"/>
        <end position="448"/>
    </location>
</feature>
<feature type="transmembrane region" description="Helical" evidence="6">
    <location>
        <begin position="337"/>
        <end position="357"/>
    </location>
</feature>
<dbReference type="PANTHER" id="PTHR11706:SF50">
    <property type="entry name" value="MANGANESE TRANSPORTER SMF2"/>
    <property type="match status" value="1"/>
</dbReference>